<dbReference type="Pfam" id="PF00122">
    <property type="entry name" value="E1-E2_ATPase"/>
    <property type="match status" value="1"/>
</dbReference>
<dbReference type="InterPro" id="IPR036412">
    <property type="entry name" value="HAD-like_sf"/>
</dbReference>
<keyword evidence="10 11" id="KW-0472">Membrane</keyword>
<feature type="transmembrane region" description="Helical" evidence="11">
    <location>
        <begin position="1152"/>
        <end position="1171"/>
    </location>
</feature>
<evidence type="ECO:0000256" key="8">
    <source>
        <dbReference type="ARBA" id="ARBA00022967"/>
    </source>
</evidence>
<dbReference type="SFLD" id="SFLDF00027">
    <property type="entry name" value="p-type_atpase"/>
    <property type="match status" value="1"/>
</dbReference>
<evidence type="ECO:0000259" key="12">
    <source>
        <dbReference type="Pfam" id="PF00122"/>
    </source>
</evidence>
<dbReference type="SUPFAM" id="SSF81665">
    <property type="entry name" value="Calcium ATPase, transmembrane domain M"/>
    <property type="match status" value="1"/>
</dbReference>
<keyword evidence="9 11" id="KW-1133">Transmembrane helix</keyword>
<evidence type="ECO:0000256" key="4">
    <source>
        <dbReference type="ARBA" id="ARBA00022723"/>
    </source>
</evidence>
<dbReference type="GO" id="GO:0046872">
    <property type="term" value="F:metal ion binding"/>
    <property type="evidence" value="ECO:0007669"/>
    <property type="project" value="UniProtKB-KW"/>
</dbReference>
<dbReference type="PANTHER" id="PTHR45630">
    <property type="entry name" value="CATION-TRANSPORTING ATPASE-RELATED"/>
    <property type="match status" value="1"/>
</dbReference>
<evidence type="ECO:0000256" key="10">
    <source>
        <dbReference type="ARBA" id="ARBA00023136"/>
    </source>
</evidence>
<dbReference type="NCBIfam" id="TIGR01494">
    <property type="entry name" value="ATPase_P-type"/>
    <property type="match status" value="2"/>
</dbReference>
<feature type="transmembrane region" description="Helical" evidence="11">
    <location>
        <begin position="94"/>
        <end position="118"/>
    </location>
</feature>
<dbReference type="EMBL" id="HACM01010133">
    <property type="protein sequence ID" value="CRZ10575.1"/>
    <property type="molecule type" value="Transcribed_RNA"/>
</dbReference>
<evidence type="ECO:0000256" key="11">
    <source>
        <dbReference type="SAM" id="Phobius"/>
    </source>
</evidence>
<keyword evidence="7" id="KW-0460">Magnesium</keyword>
<keyword evidence="5" id="KW-0547">Nucleotide-binding</keyword>
<feature type="transmembrane region" description="Helical" evidence="11">
    <location>
        <begin position="970"/>
        <end position="989"/>
    </location>
</feature>
<dbReference type="Pfam" id="PF13246">
    <property type="entry name" value="Cation_ATPase"/>
    <property type="match status" value="1"/>
</dbReference>
<dbReference type="InterPro" id="IPR059000">
    <property type="entry name" value="ATPase_P-type_domA"/>
</dbReference>
<feature type="transmembrane region" description="Helical" evidence="11">
    <location>
        <begin position="1001"/>
        <end position="1022"/>
    </location>
</feature>
<dbReference type="GO" id="GO:0006874">
    <property type="term" value="P:intracellular calcium ion homeostasis"/>
    <property type="evidence" value="ECO:0007669"/>
    <property type="project" value="TreeGrafter"/>
</dbReference>
<evidence type="ECO:0000256" key="2">
    <source>
        <dbReference type="ARBA" id="ARBA00006000"/>
    </source>
</evidence>
<keyword evidence="8" id="KW-1278">Translocase</keyword>
<evidence type="ECO:0000256" key="1">
    <source>
        <dbReference type="ARBA" id="ARBA00004141"/>
    </source>
</evidence>
<dbReference type="SUPFAM" id="SSF81653">
    <property type="entry name" value="Calcium ATPase, transduction domain A"/>
    <property type="match status" value="1"/>
</dbReference>
<dbReference type="GO" id="GO:0015662">
    <property type="term" value="F:P-type ion transporter activity"/>
    <property type="evidence" value="ECO:0007669"/>
    <property type="project" value="TreeGrafter"/>
</dbReference>
<accession>A0A0H5R8X7</accession>
<dbReference type="PANTHER" id="PTHR45630:SF7">
    <property type="entry name" value="ENDOPLASMIC RETICULUM TRANSMEMBRANE HELIX TRANSLOCASE"/>
    <property type="match status" value="1"/>
</dbReference>
<dbReference type="GO" id="GO:0005524">
    <property type="term" value="F:ATP binding"/>
    <property type="evidence" value="ECO:0007669"/>
    <property type="project" value="UniProtKB-KW"/>
</dbReference>
<dbReference type="InterPro" id="IPR018303">
    <property type="entry name" value="ATPase_P-typ_P_site"/>
</dbReference>
<dbReference type="InterPro" id="IPR023298">
    <property type="entry name" value="ATPase_P-typ_TM_dom_sf"/>
</dbReference>
<dbReference type="InterPro" id="IPR044492">
    <property type="entry name" value="P_typ_ATPase_HD_dom"/>
</dbReference>
<feature type="transmembrane region" description="Helical" evidence="11">
    <location>
        <begin position="253"/>
        <end position="271"/>
    </location>
</feature>
<dbReference type="PRINTS" id="PR00119">
    <property type="entry name" value="CATATPASE"/>
</dbReference>
<dbReference type="InterPro" id="IPR006544">
    <property type="entry name" value="P-type_TPase_V"/>
</dbReference>
<dbReference type="GO" id="GO:0019829">
    <property type="term" value="F:ATPase-coupled monoatomic cation transmembrane transporter activity"/>
    <property type="evidence" value="ECO:0007669"/>
    <property type="project" value="TreeGrafter"/>
</dbReference>
<feature type="transmembrane region" description="Helical" evidence="11">
    <location>
        <begin position="227"/>
        <end position="247"/>
    </location>
</feature>
<comment type="subcellular location">
    <subcellularLocation>
        <location evidence="1">Membrane</location>
        <topology evidence="1">Multi-pass membrane protein</topology>
    </subcellularLocation>
</comment>
<evidence type="ECO:0000256" key="9">
    <source>
        <dbReference type="ARBA" id="ARBA00022989"/>
    </source>
</evidence>
<evidence type="ECO:0000256" key="3">
    <source>
        <dbReference type="ARBA" id="ARBA00022692"/>
    </source>
</evidence>
<dbReference type="GO" id="GO:0016887">
    <property type="term" value="F:ATP hydrolysis activity"/>
    <property type="evidence" value="ECO:0007669"/>
    <property type="project" value="InterPro"/>
</dbReference>
<dbReference type="InterPro" id="IPR023214">
    <property type="entry name" value="HAD_sf"/>
</dbReference>
<dbReference type="InterPro" id="IPR008250">
    <property type="entry name" value="ATPase_P-typ_transduc_dom_A_sf"/>
</dbReference>
<protein>
    <recommendedName>
        <fullName evidence="12">P-type ATPase A domain-containing protein</fullName>
    </recommendedName>
</protein>
<feature type="transmembrane region" description="Helical" evidence="11">
    <location>
        <begin position="1080"/>
        <end position="1100"/>
    </location>
</feature>
<dbReference type="SFLD" id="SFLDG00002">
    <property type="entry name" value="C1.7:_P-type_atpase_like"/>
    <property type="match status" value="1"/>
</dbReference>
<dbReference type="Gene3D" id="3.40.50.1000">
    <property type="entry name" value="HAD superfamily/HAD-like"/>
    <property type="match status" value="1"/>
</dbReference>
<feature type="domain" description="P-type ATPase A" evidence="12">
    <location>
        <begin position="291"/>
        <end position="420"/>
    </location>
</feature>
<evidence type="ECO:0000256" key="5">
    <source>
        <dbReference type="ARBA" id="ARBA00022741"/>
    </source>
</evidence>
<organism evidence="13">
    <name type="scientific">Spongospora subterranea</name>
    <dbReference type="NCBI Taxonomy" id="70186"/>
    <lineage>
        <taxon>Eukaryota</taxon>
        <taxon>Sar</taxon>
        <taxon>Rhizaria</taxon>
        <taxon>Endomyxa</taxon>
        <taxon>Phytomyxea</taxon>
        <taxon>Plasmodiophorida</taxon>
        <taxon>Plasmodiophoridae</taxon>
        <taxon>Spongospora</taxon>
    </lineage>
</organism>
<dbReference type="SUPFAM" id="SSF56784">
    <property type="entry name" value="HAD-like"/>
    <property type="match status" value="1"/>
</dbReference>
<dbReference type="InterPro" id="IPR001757">
    <property type="entry name" value="P_typ_ATPase"/>
</dbReference>
<name>A0A0H5R8X7_9EUKA</name>
<dbReference type="GO" id="GO:0005789">
    <property type="term" value="C:endoplasmic reticulum membrane"/>
    <property type="evidence" value="ECO:0007669"/>
    <property type="project" value="TreeGrafter"/>
</dbReference>
<dbReference type="NCBIfam" id="TIGR01657">
    <property type="entry name" value="P-ATPase-V"/>
    <property type="match status" value="1"/>
</dbReference>
<evidence type="ECO:0000313" key="13">
    <source>
        <dbReference type="EMBL" id="CRZ10575.1"/>
    </source>
</evidence>
<dbReference type="InterPro" id="IPR023299">
    <property type="entry name" value="ATPase_P-typ_cyto_dom_N"/>
</dbReference>
<dbReference type="SUPFAM" id="SSF81660">
    <property type="entry name" value="Metal cation-transporting ATPase, ATP-binding domain N"/>
    <property type="match status" value="1"/>
</dbReference>
<feature type="transmembrane region" description="Helical" evidence="11">
    <location>
        <begin position="435"/>
        <end position="454"/>
    </location>
</feature>
<dbReference type="Gene3D" id="2.70.150.10">
    <property type="entry name" value="Calcium-transporting ATPase, cytoplasmic transduction domain A"/>
    <property type="match status" value="1"/>
</dbReference>
<dbReference type="AlphaFoldDB" id="A0A0H5R8X7"/>
<feature type="transmembrane region" description="Helical" evidence="11">
    <location>
        <begin position="1034"/>
        <end position="1060"/>
    </location>
</feature>
<proteinExistence type="inferred from homology"/>
<reference evidence="13" key="1">
    <citation type="submission" date="2015-04" db="EMBL/GenBank/DDBJ databases">
        <title>The genome sequence of the plant pathogenic Rhizarian Plasmodiophora brassicae reveals insights in its biotrophic life cycle and the origin of chitin synthesis.</title>
        <authorList>
            <person name="Schwelm A."/>
            <person name="Fogelqvist J."/>
            <person name="Knaust A."/>
            <person name="Julke S."/>
            <person name="Lilja T."/>
            <person name="Dhandapani V."/>
            <person name="Bonilla-Rosso G."/>
            <person name="Karlsson M."/>
            <person name="Shevchenko A."/>
            <person name="Choi S.R."/>
            <person name="Kim H.G."/>
            <person name="Park J.Y."/>
            <person name="Lim Y.P."/>
            <person name="Ludwig-Muller J."/>
            <person name="Dixelius C."/>
        </authorList>
    </citation>
    <scope>NUCLEOTIDE SEQUENCE</scope>
    <source>
        <tissue evidence="13">Potato root galls</tissue>
    </source>
</reference>
<dbReference type="SFLD" id="SFLDS00003">
    <property type="entry name" value="Haloacid_Dehalogenase"/>
    <property type="match status" value="1"/>
</dbReference>
<comment type="similarity">
    <text evidence="2">Belongs to the cation transport ATPase (P-type) (TC 3.A.3) family. Type V subfamily.</text>
</comment>
<feature type="transmembrane region" description="Helical" evidence="11">
    <location>
        <begin position="31"/>
        <end position="52"/>
    </location>
</feature>
<dbReference type="Gene3D" id="3.40.1110.10">
    <property type="entry name" value="Calcium-transporting ATPase, cytoplasmic domain N"/>
    <property type="match status" value="1"/>
</dbReference>
<keyword evidence="4" id="KW-0479">Metal-binding</keyword>
<evidence type="ECO:0000256" key="6">
    <source>
        <dbReference type="ARBA" id="ARBA00022840"/>
    </source>
</evidence>
<keyword evidence="6" id="KW-0067">ATP-binding</keyword>
<dbReference type="PROSITE" id="PS00154">
    <property type="entry name" value="ATPASE_E1_E2"/>
    <property type="match status" value="1"/>
</dbReference>
<sequence length="1184" mass="129380">MMVNVPSCSHVSSPSLYMTRLYRSLPATSPLRLDITPFFFIYAALCSLPFLLPSSNQSLPILQVPISPPSNTTASAPSGPSILSLMDGCSSSSIIILVLFVIAVSLHVIACLACTWSVRVLCLTRFRRVHSSRSATHVVLQQTALSPWEIVPIQRISGIRGFTYQHRKFIWSIDINAFVELDFPTAHVRQHYVSAQGLGHDDDDMFIRRHKYGLNMFKIPMPLFSELFAEHATSPFFVFQMFCVSLWLLDEYWYYSLMTLFMLVAFEMSVVKRRISSLEQIRSMRAAVYDVSVYRTGRWRTVKTSELLPGDILSLKRYPPSSGHNVPCDVVLIKGSCVVDESLLTGESVPQLKEPLSASGMLSLPLDIEGSDKAHVLFGGTRVIVQSPPTESRRPPDGGAIAYVLRTGFHTAQGRLVSTMMSATDRVTVNNTESFMFIFCLLLFAIASASYVLYESWGDPSRARSKLILNCIMIITSVVPPELPMELSLAVNTSLAALLQKRIFCTEPFRIPLAGAVNTICFDKTGTLTEDEFEFLGVASQDTGSSSVSAPEKSGTVSKPDHLLLSSTVDPRSWASRVIGSCHSLVFLDGNIVGDPLEIAAVQAVSWQALSGSGAGILSLRNSVSHDSLKIVRRFAFESALRRMTCIVNLNESQSIVVCKGAPEALVSLLASVPDQYEATHKYYSRRGCRVLAMAYRPLRSVSINEPSALKLSRGEVESNLVFTGFMVLESPIKTSSLSTVNAFLSSSHHVLMITGDHALTACEVSRRLNLTSSRSATLILTDSSEDSNPNLRWLSVDGSGAPIPYLPAVRPSLTASLCVTGAALQCISDLQERSDLILMTTVFARVNPEQKQMIISSLKESGRVTLMCGDGTNDVGALKQSHVGVALLTNCGGEGGASQGSKARHEVKAGKGGGLRQKAAMSVSDDIQVVSLGDASVAAPFTAKRSQVDCCLDVVRQGRCTLVTTMQMYQILALQCLISAYSLSVLYLDGVKLGDTQMTVSGMAVAMMFLFISRATPLHALSAERPQSSVFTISMFLSIVGQFAIHLFSLVTAVRWAHIYRAPMDKNLDADFSPNVLNTVVYLISTSMTLSTFAANYKGHPFMQSLQENKALWRCLCLSSVSVFSLALEVFPSVNAALELHPMPDGPLKSNLAMLMVADFFIAILYEHSINSMTLRRSRKRVK</sequence>
<evidence type="ECO:0000256" key="7">
    <source>
        <dbReference type="ARBA" id="ARBA00022842"/>
    </source>
</evidence>
<keyword evidence="3 11" id="KW-0812">Transmembrane</keyword>